<dbReference type="AlphaFoldDB" id="A0A972VXY9"/>
<sequence length="243" mass="27000">MLQLTLAIVVLIILFAGLRIALGRRRLSIRQFMYIYASVVGGGMLVFLGLTGRLNWLFALLGAALPFLMRVLPWISRSLGLASLYRRLRATTGFGAPVQPASGQTSALDTRFFAMTLEHDSGTMNGMILEGQFTGQQLSQLDVKQLQLLLGECRVDNDSVNVLTAYLDRHYPDWHAHFEAPTTTAAMDTAQAYEILGLQPGATREMVINAHRKLMQKFHPDRGGPNYLATQINLAKDLLMEHL</sequence>
<dbReference type="SUPFAM" id="SSF46565">
    <property type="entry name" value="Chaperone J-domain"/>
    <property type="match status" value="1"/>
</dbReference>
<dbReference type="Gene3D" id="1.10.287.110">
    <property type="entry name" value="DnaJ domain"/>
    <property type="match status" value="1"/>
</dbReference>
<feature type="transmembrane region" description="Helical" evidence="7">
    <location>
        <begin position="34"/>
        <end position="50"/>
    </location>
</feature>
<keyword evidence="3 7" id="KW-1133">Transmembrane helix</keyword>
<feature type="transmembrane region" description="Helical" evidence="7">
    <location>
        <begin position="6"/>
        <end position="22"/>
    </location>
</feature>
<feature type="domain" description="J" evidence="8">
    <location>
        <begin position="191"/>
        <end position="243"/>
    </location>
</feature>
<keyword evidence="5" id="KW-0143">Chaperone</keyword>
<dbReference type="SMART" id="SM00271">
    <property type="entry name" value="DnaJ"/>
    <property type="match status" value="1"/>
</dbReference>
<protein>
    <submittedName>
        <fullName evidence="9">DnaJ domain-containing protein</fullName>
    </submittedName>
</protein>
<evidence type="ECO:0000256" key="6">
    <source>
        <dbReference type="ARBA" id="ARBA00038105"/>
    </source>
</evidence>
<accession>A0A972VXY9</accession>
<dbReference type="Proteomes" id="UP000754644">
    <property type="component" value="Unassembled WGS sequence"/>
</dbReference>
<evidence type="ECO:0000256" key="4">
    <source>
        <dbReference type="ARBA" id="ARBA00023136"/>
    </source>
</evidence>
<evidence type="ECO:0000256" key="7">
    <source>
        <dbReference type="SAM" id="Phobius"/>
    </source>
</evidence>
<evidence type="ECO:0000313" key="9">
    <source>
        <dbReference type="EMBL" id="NQV64657.1"/>
    </source>
</evidence>
<dbReference type="GO" id="GO:0016020">
    <property type="term" value="C:membrane"/>
    <property type="evidence" value="ECO:0007669"/>
    <property type="project" value="UniProtKB-SubCell"/>
</dbReference>
<comment type="subcellular location">
    <subcellularLocation>
        <location evidence="1">Membrane</location>
        <topology evidence="1">Single-pass membrane protein</topology>
    </subcellularLocation>
</comment>
<evidence type="ECO:0000259" key="8">
    <source>
        <dbReference type="PROSITE" id="PS50076"/>
    </source>
</evidence>
<dbReference type="CDD" id="cd06257">
    <property type="entry name" value="DnaJ"/>
    <property type="match status" value="1"/>
</dbReference>
<dbReference type="Pfam" id="PF00226">
    <property type="entry name" value="DnaJ"/>
    <property type="match status" value="1"/>
</dbReference>
<dbReference type="InterPro" id="IPR001623">
    <property type="entry name" value="DnaJ_domain"/>
</dbReference>
<keyword evidence="2 7" id="KW-0812">Transmembrane</keyword>
<dbReference type="PROSITE" id="PS50076">
    <property type="entry name" value="DNAJ_2"/>
    <property type="match status" value="1"/>
</dbReference>
<reference evidence="9" key="1">
    <citation type="submission" date="2020-05" db="EMBL/GenBank/DDBJ databases">
        <title>Sulfur intermediates as new biogeochemical hubs in an aquatic model microbial ecosystem.</title>
        <authorList>
            <person name="Vigneron A."/>
        </authorList>
    </citation>
    <scope>NUCLEOTIDE SEQUENCE</scope>
    <source>
        <strain evidence="9">Bin.250</strain>
    </source>
</reference>
<dbReference type="EMBL" id="JABMOJ010000172">
    <property type="protein sequence ID" value="NQV64657.1"/>
    <property type="molecule type" value="Genomic_DNA"/>
</dbReference>
<dbReference type="InterPro" id="IPR036869">
    <property type="entry name" value="J_dom_sf"/>
</dbReference>
<evidence type="ECO:0000256" key="3">
    <source>
        <dbReference type="ARBA" id="ARBA00022989"/>
    </source>
</evidence>
<evidence type="ECO:0000256" key="2">
    <source>
        <dbReference type="ARBA" id="ARBA00022692"/>
    </source>
</evidence>
<comment type="similarity">
    <text evidence="6">Belongs to the TIM14 family.</text>
</comment>
<evidence type="ECO:0000313" key="10">
    <source>
        <dbReference type="Proteomes" id="UP000754644"/>
    </source>
</evidence>
<comment type="caution">
    <text evidence="9">The sequence shown here is derived from an EMBL/GenBank/DDBJ whole genome shotgun (WGS) entry which is preliminary data.</text>
</comment>
<evidence type="ECO:0000256" key="1">
    <source>
        <dbReference type="ARBA" id="ARBA00004167"/>
    </source>
</evidence>
<dbReference type="PANTHER" id="PTHR12763:SF28">
    <property type="entry name" value="GEO10507P1-RELATED"/>
    <property type="match status" value="1"/>
</dbReference>
<dbReference type="PANTHER" id="PTHR12763">
    <property type="match status" value="1"/>
</dbReference>
<keyword evidence="4 7" id="KW-0472">Membrane</keyword>
<organism evidence="9 10">
    <name type="scientific">SAR86 cluster bacterium</name>
    <dbReference type="NCBI Taxonomy" id="2030880"/>
    <lineage>
        <taxon>Bacteria</taxon>
        <taxon>Pseudomonadati</taxon>
        <taxon>Pseudomonadota</taxon>
        <taxon>Gammaproteobacteria</taxon>
        <taxon>SAR86 cluster</taxon>
    </lineage>
</organism>
<evidence type="ECO:0000256" key="5">
    <source>
        <dbReference type="ARBA" id="ARBA00023186"/>
    </source>
</evidence>
<name>A0A972VXY9_9GAMM</name>
<proteinExistence type="inferred from homology"/>
<gene>
    <name evidence="9" type="ORF">HQ497_04755</name>
</gene>